<keyword evidence="2" id="KW-1185">Reference proteome</keyword>
<dbReference type="AlphaFoldDB" id="A0A074YIM5"/>
<evidence type="ECO:0000313" key="2">
    <source>
        <dbReference type="Proteomes" id="UP000030706"/>
    </source>
</evidence>
<name>A0A074YIM5_AURPU</name>
<dbReference type="RefSeq" id="XP_029762923.1">
    <property type="nucleotide sequence ID" value="XM_029906910.1"/>
</dbReference>
<proteinExistence type="predicted"/>
<accession>A0A074YIM5</accession>
<dbReference type="HOGENOM" id="CLU_1069518_0_0_1"/>
<sequence length="260" mass="29629">MLEGGTGRDFLGFLNICISSGDMNGHGLSPYLFFFMNFVALAQSLISRIWVVEIREDYTIEDHLTFVGRKVPIHERIRLQPHHDAYTIPSSNDDNNLISAIRSDPGVGFVVKVPRNYLRPIEEAFPYGFDEDDEEIYTAQRSWFGLQEADPEVQVSDLGGHKMPFSWYVTLSTDYNIDEHLENTGVGSGIIKRKIYQHDDHHYSISLYDKVSEIWYLSLAHEDYGVEIILPTRGYGNGAVIHDVSPGSMNTLDERKPQKN</sequence>
<organism evidence="1 2">
    <name type="scientific">Aureobasidium pullulans EXF-150</name>
    <dbReference type="NCBI Taxonomy" id="1043002"/>
    <lineage>
        <taxon>Eukaryota</taxon>
        <taxon>Fungi</taxon>
        <taxon>Dikarya</taxon>
        <taxon>Ascomycota</taxon>
        <taxon>Pezizomycotina</taxon>
        <taxon>Dothideomycetes</taxon>
        <taxon>Dothideomycetidae</taxon>
        <taxon>Dothideales</taxon>
        <taxon>Saccotheciaceae</taxon>
        <taxon>Aureobasidium</taxon>
    </lineage>
</organism>
<protein>
    <submittedName>
        <fullName evidence="1">Uncharacterized protein</fullName>
    </submittedName>
</protein>
<evidence type="ECO:0000313" key="1">
    <source>
        <dbReference type="EMBL" id="KEQ86736.1"/>
    </source>
</evidence>
<dbReference type="EMBL" id="KL584978">
    <property type="protein sequence ID" value="KEQ86736.1"/>
    <property type="molecule type" value="Genomic_DNA"/>
</dbReference>
<dbReference type="GeneID" id="40749216"/>
<dbReference type="Proteomes" id="UP000030706">
    <property type="component" value="Unassembled WGS sequence"/>
</dbReference>
<reference evidence="1 2" key="1">
    <citation type="journal article" date="2014" name="BMC Genomics">
        <title>Genome sequencing of four Aureobasidium pullulans varieties: biotechnological potential, stress tolerance, and description of new species.</title>
        <authorList>
            <person name="Gostin Ar C."/>
            <person name="Ohm R.A."/>
            <person name="Kogej T."/>
            <person name="Sonjak S."/>
            <person name="Turk M."/>
            <person name="Zajc J."/>
            <person name="Zalar P."/>
            <person name="Grube M."/>
            <person name="Sun H."/>
            <person name="Han J."/>
            <person name="Sharma A."/>
            <person name="Chiniquy J."/>
            <person name="Ngan C.Y."/>
            <person name="Lipzen A."/>
            <person name="Barry K."/>
            <person name="Grigoriev I.V."/>
            <person name="Gunde-Cimerman N."/>
        </authorList>
    </citation>
    <scope>NUCLEOTIDE SEQUENCE [LARGE SCALE GENOMIC DNA]</scope>
    <source>
        <strain evidence="1 2">EXF-150</strain>
    </source>
</reference>
<gene>
    <name evidence="1" type="ORF">M438DRAFT_353834</name>
</gene>